<gene>
    <name evidence="2" type="ORF">PHPALM_16808</name>
</gene>
<dbReference type="OrthoDB" id="10057959at2759"/>
<dbReference type="InterPro" id="IPR029526">
    <property type="entry name" value="PGBD"/>
</dbReference>
<accession>A0A2P4XNW0</accession>
<dbReference type="Proteomes" id="UP000237271">
    <property type="component" value="Unassembled WGS sequence"/>
</dbReference>
<organism evidence="2 3">
    <name type="scientific">Phytophthora palmivora</name>
    <dbReference type="NCBI Taxonomy" id="4796"/>
    <lineage>
        <taxon>Eukaryota</taxon>
        <taxon>Sar</taxon>
        <taxon>Stramenopiles</taxon>
        <taxon>Oomycota</taxon>
        <taxon>Peronosporomycetes</taxon>
        <taxon>Peronosporales</taxon>
        <taxon>Peronosporaceae</taxon>
        <taxon>Phytophthora</taxon>
    </lineage>
</organism>
<sequence>MKLREQEEYGLFSLICGRMVREILWNWTNNAILKNGGTKMTKTEWNACIGLELAIGLTKQNEITDYCSENSFLGEIDFPKVMGRNRFTDIRSRVAVSLPASTSEEKDRDPLRHLQTLFAATAVPFRASARDETSVRTTACTKSYRPSKPDQYAIRFYAVSSWFPLYIHTLWDNSSGLVYTLSPASVVYKPFQNFALHCTILRADLVLLYISRNLPVCGQRRLDIKHSAFGLQQEDD</sequence>
<keyword evidence="3" id="KW-1185">Reference proteome</keyword>
<dbReference type="PANTHER" id="PTHR46599">
    <property type="entry name" value="PIGGYBAC TRANSPOSABLE ELEMENT-DERIVED PROTEIN 4"/>
    <property type="match status" value="1"/>
</dbReference>
<dbReference type="Pfam" id="PF13843">
    <property type="entry name" value="DDE_Tnp_1_7"/>
    <property type="match status" value="1"/>
</dbReference>
<evidence type="ECO:0000259" key="1">
    <source>
        <dbReference type="Pfam" id="PF13843"/>
    </source>
</evidence>
<feature type="domain" description="PiggyBac transposable element-derived protein" evidence="1">
    <location>
        <begin position="9"/>
        <end position="159"/>
    </location>
</feature>
<dbReference type="EMBL" id="NCKW01009458">
    <property type="protein sequence ID" value="POM67236.1"/>
    <property type="molecule type" value="Genomic_DNA"/>
</dbReference>
<comment type="caution">
    <text evidence="2">The sequence shown here is derived from an EMBL/GenBank/DDBJ whole genome shotgun (WGS) entry which is preliminary data.</text>
</comment>
<dbReference type="PANTHER" id="PTHR46599:SF3">
    <property type="entry name" value="PIGGYBAC TRANSPOSABLE ELEMENT-DERIVED PROTEIN 4"/>
    <property type="match status" value="1"/>
</dbReference>
<reference evidence="2 3" key="1">
    <citation type="journal article" date="2017" name="Genome Biol. Evol.">
        <title>Phytophthora megakarya and P. palmivora, closely related causal agents of cacao black pod rot, underwent increases in genome sizes and gene numbers by different mechanisms.</title>
        <authorList>
            <person name="Ali S.S."/>
            <person name="Shao J."/>
            <person name="Lary D.J."/>
            <person name="Kronmiller B."/>
            <person name="Shen D."/>
            <person name="Strem M.D."/>
            <person name="Amoako-Attah I."/>
            <person name="Akrofi A.Y."/>
            <person name="Begoude B.A."/>
            <person name="Ten Hoopen G.M."/>
            <person name="Coulibaly K."/>
            <person name="Kebe B.I."/>
            <person name="Melnick R.L."/>
            <person name="Guiltinan M.J."/>
            <person name="Tyler B.M."/>
            <person name="Meinhardt L.W."/>
            <person name="Bailey B.A."/>
        </authorList>
    </citation>
    <scope>NUCLEOTIDE SEQUENCE [LARGE SCALE GENOMIC DNA]</scope>
    <source>
        <strain evidence="3">sbr112.9</strain>
    </source>
</reference>
<protein>
    <recommendedName>
        <fullName evidence="1">PiggyBac transposable element-derived protein domain-containing protein</fullName>
    </recommendedName>
</protein>
<evidence type="ECO:0000313" key="2">
    <source>
        <dbReference type="EMBL" id="POM67236.1"/>
    </source>
</evidence>
<proteinExistence type="predicted"/>
<name>A0A2P4XNW0_9STRA</name>
<dbReference type="AlphaFoldDB" id="A0A2P4XNW0"/>
<evidence type="ECO:0000313" key="3">
    <source>
        <dbReference type="Proteomes" id="UP000237271"/>
    </source>
</evidence>